<keyword evidence="1" id="KW-0472">Membrane</keyword>
<proteinExistence type="predicted"/>
<dbReference type="Proteomes" id="UP000271889">
    <property type="component" value="Unassembled WGS sequence"/>
</dbReference>
<dbReference type="InterPro" id="IPR002656">
    <property type="entry name" value="Acyl_transf_3_dom"/>
</dbReference>
<dbReference type="PANTHER" id="PTHR23028">
    <property type="entry name" value="ACETYLTRANSFERASE"/>
    <property type="match status" value="1"/>
</dbReference>
<feature type="transmembrane region" description="Helical" evidence="1">
    <location>
        <begin position="34"/>
        <end position="52"/>
    </location>
</feature>
<keyword evidence="1" id="KW-0812">Transmembrane</keyword>
<sequence length="242" mass="28047">MAQKRQDIQGIRGWAIALVVTFHFFPAYCPNGYVGVDMFFVVSGFLMAMIITRMEMTASSYLNYYYRSFRIKRILPLYYMTSAAILLYVVLRLPSFRSINFPSSRKAVLLITNIRLSENDPVMDYEKMLQLSNADDLFTHTWSLSVEMQWYLLAPLLFFVQNLIPLRRTIFLLGITFTSLGFYLATDSNAAFYNTFARMWQFCFGIIAFVSSENVSFPTYTAVIITPVIYHPHPSLAFFYPP</sequence>
<evidence type="ECO:0000259" key="2">
    <source>
        <dbReference type="Pfam" id="PF01757"/>
    </source>
</evidence>
<dbReference type="AlphaFoldDB" id="A0A3P6Q3L1"/>
<dbReference type="GO" id="GO:0016020">
    <property type="term" value="C:membrane"/>
    <property type="evidence" value="ECO:0007669"/>
    <property type="project" value="TreeGrafter"/>
</dbReference>
<protein>
    <recommendedName>
        <fullName evidence="2">Acyltransferase 3 domain-containing protein</fullName>
    </recommendedName>
</protein>
<dbReference type="GO" id="GO:0000271">
    <property type="term" value="P:polysaccharide biosynthetic process"/>
    <property type="evidence" value="ECO:0007669"/>
    <property type="project" value="TreeGrafter"/>
</dbReference>
<feature type="transmembrane region" description="Helical" evidence="1">
    <location>
        <begin position="169"/>
        <end position="185"/>
    </location>
</feature>
<dbReference type="OrthoDB" id="92766at2759"/>
<evidence type="ECO:0000313" key="4">
    <source>
        <dbReference type="Proteomes" id="UP000271889"/>
    </source>
</evidence>
<feature type="domain" description="Acyltransferase 3" evidence="2">
    <location>
        <begin position="7"/>
        <end position="218"/>
    </location>
</feature>
<evidence type="ECO:0000256" key="1">
    <source>
        <dbReference type="SAM" id="Phobius"/>
    </source>
</evidence>
<dbReference type="Pfam" id="PF01757">
    <property type="entry name" value="Acyl_transf_3"/>
    <property type="match status" value="1"/>
</dbReference>
<dbReference type="EMBL" id="UYRV01001082">
    <property type="protein sequence ID" value="VDK46196.1"/>
    <property type="molecule type" value="Genomic_DNA"/>
</dbReference>
<name>A0A3P6Q3L1_CYLGO</name>
<feature type="transmembrane region" description="Helical" evidence="1">
    <location>
        <begin position="73"/>
        <end position="91"/>
    </location>
</feature>
<keyword evidence="4" id="KW-1185">Reference proteome</keyword>
<evidence type="ECO:0000313" key="3">
    <source>
        <dbReference type="EMBL" id="VDK46196.1"/>
    </source>
</evidence>
<dbReference type="InterPro" id="IPR050879">
    <property type="entry name" value="Acyltransferase_3"/>
</dbReference>
<feature type="transmembrane region" description="Helical" evidence="1">
    <location>
        <begin position="12"/>
        <end position="28"/>
    </location>
</feature>
<gene>
    <name evidence="3" type="ORF">CGOC_LOCUS707</name>
</gene>
<dbReference type="GO" id="GO:0016747">
    <property type="term" value="F:acyltransferase activity, transferring groups other than amino-acyl groups"/>
    <property type="evidence" value="ECO:0007669"/>
    <property type="project" value="InterPro"/>
</dbReference>
<dbReference type="PANTHER" id="PTHR23028:SF127">
    <property type="entry name" value="ACYL_TRANSF_3 DOMAIN-CONTAINING PROTEIN-RELATED"/>
    <property type="match status" value="1"/>
</dbReference>
<keyword evidence="1" id="KW-1133">Transmembrane helix</keyword>
<accession>A0A3P6Q3L1</accession>
<organism evidence="3 4">
    <name type="scientific">Cylicostephanus goldi</name>
    <name type="common">Nematode worm</name>
    <dbReference type="NCBI Taxonomy" id="71465"/>
    <lineage>
        <taxon>Eukaryota</taxon>
        <taxon>Metazoa</taxon>
        <taxon>Ecdysozoa</taxon>
        <taxon>Nematoda</taxon>
        <taxon>Chromadorea</taxon>
        <taxon>Rhabditida</taxon>
        <taxon>Rhabditina</taxon>
        <taxon>Rhabditomorpha</taxon>
        <taxon>Strongyloidea</taxon>
        <taxon>Strongylidae</taxon>
        <taxon>Cylicostephanus</taxon>
    </lineage>
</organism>
<reference evidence="3 4" key="1">
    <citation type="submission" date="2018-11" db="EMBL/GenBank/DDBJ databases">
        <authorList>
            <consortium name="Pathogen Informatics"/>
        </authorList>
    </citation>
    <scope>NUCLEOTIDE SEQUENCE [LARGE SCALE GENOMIC DNA]</scope>
</reference>